<evidence type="ECO:0000313" key="3">
    <source>
        <dbReference type="EMBL" id="KQJ94892.1"/>
    </source>
</evidence>
<dbReference type="Proteomes" id="UP000008810">
    <property type="component" value="Chromosome 3"/>
</dbReference>
<dbReference type="RefSeq" id="XP_003571331.1">
    <property type="nucleotide sequence ID" value="XM_003571283.3"/>
</dbReference>
<comment type="similarity">
    <text evidence="1">Belongs to the ARG7 family.</text>
</comment>
<keyword evidence="5" id="KW-1185">Reference proteome</keyword>
<dbReference type="STRING" id="15368.A0A0Q3F9F4"/>
<evidence type="ECO:0000313" key="5">
    <source>
        <dbReference type="Proteomes" id="UP000008810"/>
    </source>
</evidence>
<protein>
    <submittedName>
        <fullName evidence="3 4">Uncharacterized protein</fullName>
    </submittedName>
</protein>
<dbReference type="Pfam" id="PF02519">
    <property type="entry name" value="Auxin_inducible"/>
    <property type="match status" value="1"/>
</dbReference>
<feature type="compositionally biased region" description="Low complexity" evidence="2">
    <location>
        <begin position="19"/>
        <end position="30"/>
    </location>
</feature>
<dbReference type="Gramene" id="KQJ94892">
    <property type="protein sequence ID" value="KQJ94892"/>
    <property type="gene ID" value="BRADI_3g13892v3"/>
</dbReference>
<proteinExistence type="inferred from homology"/>
<evidence type="ECO:0000256" key="2">
    <source>
        <dbReference type="SAM" id="MobiDB-lite"/>
    </source>
</evidence>
<accession>A0A0Q3F9F4</accession>
<name>A0A0Q3F9F4_BRADI</name>
<evidence type="ECO:0000313" key="4">
    <source>
        <dbReference type="EnsemblPlants" id="KQJ94892"/>
    </source>
</evidence>
<dbReference type="GeneID" id="100825520"/>
<reference evidence="3 4" key="1">
    <citation type="journal article" date="2010" name="Nature">
        <title>Genome sequencing and analysis of the model grass Brachypodium distachyon.</title>
        <authorList>
            <consortium name="International Brachypodium Initiative"/>
        </authorList>
    </citation>
    <scope>NUCLEOTIDE SEQUENCE [LARGE SCALE GENOMIC DNA]</scope>
    <source>
        <strain evidence="3">Bd21</strain>
        <strain evidence="4">cv. Bd21</strain>
    </source>
</reference>
<evidence type="ECO:0000256" key="1">
    <source>
        <dbReference type="ARBA" id="ARBA00006974"/>
    </source>
</evidence>
<dbReference type="EMBL" id="CM000882">
    <property type="protein sequence ID" value="KQJ94892.1"/>
    <property type="molecule type" value="Genomic_DNA"/>
</dbReference>
<dbReference type="OrthoDB" id="625231at2759"/>
<sequence length="103" mass="11037">MAPAVKLYQLLTGRKKRSISSSSRPSSSSPAPVAGVNVPRGHFAVYVGERRTRFVVPTACLRRPAFVLLLRGVEEEFGFGHRAGGLAFPSCSEKDFASIVAAC</sequence>
<reference evidence="3" key="2">
    <citation type="submission" date="2017-06" db="EMBL/GenBank/DDBJ databases">
        <title>WGS assembly of Brachypodium distachyon.</title>
        <authorList>
            <consortium name="The International Brachypodium Initiative"/>
            <person name="Lucas S."/>
            <person name="Harmon-Smith M."/>
            <person name="Lail K."/>
            <person name="Tice H."/>
            <person name="Grimwood J."/>
            <person name="Bruce D."/>
            <person name="Barry K."/>
            <person name="Shu S."/>
            <person name="Lindquist E."/>
            <person name="Wang M."/>
            <person name="Pitluck S."/>
            <person name="Vogel J.P."/>
            <person name="Garvin D.F."/>
            <person name="Mockler T.C."/>
            <person name="Schmutz J."/>
            <person name="Rokhsar D."/>
            <person name="Bevan M.W."/>
        </authorList>
    </citation>
    <scope>NUCLEOTIDE SEQUENCE</scope>
    <source>
        <strain evidence="3">Bd21</strain>
    </source>
</reference>
<organism evidence="3">
    <name type="scientific">Brachypodium distachyon</name>
    <name type="common">Purple false brome</name>
    <name type="synonym">Trachynia distachya</name>
    <dbReference type="NCBI Taxonomy" id="15368"/>
    <lineage>
        <taxon>Eukaryota</taxon>
        <taxon>Viridiplantae</taxon>
        <taxon>Streptophyta</taxon>
        <taxon>Embryophyta</taxon>
        <taxon>Tracheophyta</taxon>
        <taxon>Spermatophyta</taxon>
        <taxon>Magnoliopsida</taxon>
        <taxon>Liliopsida</taxon>
        <taxon>Poales</taxon>
        <taxon>Poaceae</taxon>
        <taxon>BOP clade</taxon>
        <taxon>Pooideae</taxon>
        <taxon>Stipodae</taxon>
        <taxon>Brachypodieae</taxon>
        <taxon>Brachypodium</taxon>
    </lineage>
</organism>
<feature type="region of interest" description="Disordered" evidence="2">
    <location>
        <begin position="14"/>
        <end position="37"/>
    </location>
</feature>
<dbReference type="GO" id="GO:0009733">
    <property type="term" value="P:response to auxin"/>
    <property type="evidence" value="ECO:0007669"/>
    <property type="project" value="InterPro"/>
</dbReference>
<dbReference type="InterPro" id="IPR003676">
    <property type="entry name" value="SAUR_fam"/>
</dbReference>
<dbReference type="PANTHER" id="PTHR31929">
    <property type="entry name" value="SAUR-LIKE AUXIN-RESPONSIVE PROTEIN FAMILY-RELATED"/>
    <property type="match status" value="1"/>
</dbReference>
<gene>
    <name evidence="4" type="primary">LOC100825520</name>
    <name evidence="3" type="ORF">BRADI_3g13892v3</name>
</gene>
<dbReference type="AlphaFoldDB" id="A0A0Q3F9F4"/>
<dbReference type="KEGG" id="bdi:100825520"/>
<reference evidence="4" key="3">
    <citation type="submission" date="2018-08" db="UniProtKB">
        <authorList>
            <consortium name="EnsemblPlants"/>
        </authorList>
    </citation>
    <scope>IDENTIFICATION</scope>
    <source>
        <strain evidence="4">cv. Bd21</strain>
    </source>
</reference>
<dbReference type="EnsemblPlants" id="KQJ94892">
    <property type="protein sequence ID" value="KQJ94892"/>
    <property type="gene ID" value="BRADI_3g13892v3"/>
</dbReference>